<feature type="region of interest" description="Disordered" evidence="3">
    <location>
        <begin position="1"/>
        <end position="21"/>
    </location>
</feature>
<evidence type="ECO:0000256" key="1">
    <source>
        <dbReference type="ARBA" id="ARBA00022980"/>
    </source>
</evidence>
<keyword evidence="2" id="KW-0687">Ribonucleoprotein</keyword>
<dbReference type="Gene3D" id="3.30.230.10">
    <property type="match status" value="1"/>
</dbReference>
<evidence type="ECO:0000313" key="5">
    <source>
        <dbReference type="Proteomes" id="UP000712281"/>
    </source>
</evidence>
<organism evidence="4 5">
    <name type="scientific">Brassica cretica</name>
    <name type="common">Mustard</name>
    <dbReference type="NCBI Taxonomy" id="69181"/>
    <lineage>
        <taxon>Eukaryota</taxon>
        <taxon>Viridiplantae</taxon>
        <taxon>Streptophyta</taxon>
        <taxon>Embryophyta</taxon>
        <taxon>Tracheophyta</taxon>
        <taxon>Spermatophyta</taxon>
        <taxon>Magnoliopsida</taxon>
        <taxon>eudicotyledons</taxon>
        <taxon>Gunneridae</taxon>
        <taxon>Pentapetalae</taxon>
        <taxon>rosids</taxon>
        <taxon>malvids</taxon>
        <taxon>Brassicales</taxon>
        <taxon>Brassicaceae</taxon>
        <taxon>Brassiceae</taxon>
        <taxon>Brassica</taxon>
    </lineage>
</organism>
<gene>
    <name evidence="4" type="ORF">F2Q68_00022440</name>
</gene>
<dbReference type="SUPFAM" id="SSF54211">
    <property type="entry name" value="Ribosomal protein S5 domain 2-like"/>
    <property type="match status" value="1"/>
</dbReference>
<dbReference type="InterPro" id="IPR000754">
    <property type="entry name" value="Ribosomal_uS9"/>
</dbReference>
<dbReference type="InterPro" id="IPR020568">
    <property type="entry name" value="Ribosomal_Su5_D2-typ_SF"/>
</dbReference>
<dbReference type="Proteomes" id="UP000712281">
    <property type="component" value="Unassembled WGS sequence"/>
</dbReference>
<sequence length="149" mass="17251">MYLPAGAEADREMRGQDHQDSAAFVSVKEPIEKAIKRVFKISGSKKQKIHEVFSSSDLRARSSPREAPLRRCGHEDPSQRWWSHFPGLRHTSELVSPRRWLYVGEPSKKEVKDILIRYDRTLLVADPRRCEPKKFGGRGASSRFQKSYR</sequence>
<name>A0A8S9FVX2_BRACR</name>
<evidence type="ECO:0000256" key="2">
    <source>
        <dbReference type="ARBA" id="ARBA00023274"/>
    </source>
</evidence>
<dbReference type="EMBL" id="QGKW02002228">
    <property type="protein sequence ID" value="KAF2537793.1"/>
    <property type="molecule type" value="Genomic_DNA"/>
</dbReference>
<dbReference type="InterPro" id="IPR014721">
    <property type="entry name" value="Ribsml_uS5_D2-typ_fold_subgr"/>
</dbReference>
<dbReference type="GO" id="GO:0003735">
    <property type="term" value="F:structural constituent of ribosome"/>
    <property type="evidence" value="ECO:0007669"/>
    <property type="project" value="InterPro"/>
</dbReference>
<dbReference type="Pfam" id="PF00380">
    <property type="entry name" value="Ribosomal_S9"/>
    <property type="match status" value="1"/>
</dbReference>
<dbReference type="GO" id="GO:0006412">
    <property type="term" value="P:translation"/>
    <property type="evidence" value="ECO:0007669"/>
    <property type="project" value="InterPro"/>
</dbReference>
<protein>
    <recommendedName>
        <fullName evidence="6">40S ribosomal protein S16</fullName>
    </recommendedName>
</protein>
<keyword evidence="1" id="KW-0689">Ribosomal protein</keyword>
<feature type="compositionally biased region" description="Basic and acidic residues" evidence="3">
    <location>
        <begin position="8"/>
        <end position="20"/>
    </location>
</feature>
<feature type="compositionally biased region" description="Basic and acidic residues" evidence="3">
    <location>
        <begin position="58"/>
        <end position="76"/>
    </location>
</feature>
<dbReference type="AlphaFoldDB" id="A0A8S9FVX2"/>
<accession>A0A8S9FVX2</accession>
<evidence type="ECO:0000313" key="4">
    <source>
        <dbReference type="EMBL" id="KAF2537793.1"/>
    </source>
</evidence>
<dbReference type="GO" id="GO:0005840">
    <property type="term" value="C:ribosome"/>
    <property type="evidence" value="ECO:0007669"/>
    <property type="project" value="UniProtKB-KW"/>
</dbReference>
<evidence type="ECO:0000256" key="3">
    <source>
        <dbReference type="SAM" id="MobiDB-lite"/>
    </source>
</evidence>
<feature type="region of interest" description="Disordered" evidence="3">
    <location>
        <begin position="55"/>
        <end position="76"/>
    </location>
</feature>
<comment type="caution">
    <text evidence="4">The sequence shown here is derived from an EMBL/GenBank/DDBJ whole genome shotgun (WGS) entry which is preliminary data.</text>
</comment>
<reference evidence="4" key="1">
    <citation type="submission" date="2019-12" db="EMBL/GenBank/DDBJ databases">
        <title>Genome sequencing and annotation of Brassica cretica.</title>
        <authorList>
            <person name="Studholme D.J."/>
            <person name="Sarris P.F."/>
        </authorList>
    </citation>
    <scope>NUCLEOTIDE SEQUENCE</scope>
    <source>
        <strain evidence="4">PFS-001/15</strain>
        <tissue evidence="4">Leaf</tissue>
    </source>
</reference>
<proteinExistence type="predicted"/>
<dbReference type="GO" id="GO:1990904">
    <property type="term" value="C:ribonucleoprotein complex"/>
    <property type="evidence" value="ECO:0007669"/>
    <property type="project" value="UniProtKB-KW"/>
</dbReference>
<evidence type="ECO:0008006" key="6">
    <source>
        <dbReference type="Google" id="ProtNLM"/>
    </source>
</evidence>